<proteinExistence type="inferred from homology"/>
<feature type="domain" description="MRG" evidence="9">
    <location>
        <begin position="131"/>
        <end position="315"/>
    </location>
</feature>
<evidence type="ECO:0000259" key="10">
    <source>
        <dbReference type="Pfam" id="PF22732"/>
    </source>
</evidence>
<name>A0A9P5ZQG7_PLEER</name>
<dbReference type="CDD" id="cd18983">
    <property type="entry name" value="CBD_MSL3_like"/>
    <property type="match status" value="1"/>
</dbReference>
<organism evidence="11 12">
    <name type="scientific">Pleurotus eryngii</name>
    <name type="common">Boletus of the steppes</name>
    <dbReference type="NCBI Taxonomy" id="5323"/>
    <lineage>
        <taxon>Eukaryota</taxon>
        <taxon>Fungi</taxon>
        <taxon>Dikarya</taxon>
        <taxon>Basidiomycota</taxon>
        <taxon>Agaricomycotina</taxon>
        <taxon>Agaricomycetes</taxon>
        <taxon>Agaricomycetidae</taxon>
        <taxon>Agaricales</taxon>
        <taxon>Pleurotineae</taxon>
        <taxon>Pleurotaceae</taxon>
        <taxon>Pleurotus</taxon>
    </lineage>
</organism>
<comment type="similarity">
    <text evidence="2">Belongs to the MRG family.</text>
</comment>
<keyword evidence="7" id="KW-0539">Nucleus</keyword>
<dbReference type="InterPro" id="IPR053820">
    <property type="entry name" value="MSL3_chromo-like"/>
</dbReference>
<comment type="subcellular location">
    <subcellularLocation>
        <location evidence="1">Nucleus</location>
    </subcellularLocation>
</comment>
<dbReference type="Pfam" id="PF22732">
    <property type="entry name" value="MSL3_chromo-like"/>
    <property type="match status" value="1"/>
</dbReference>
<dbReference type="GO" id="GO:0006355">
    <property type="term" value="P:regulation of DNA-templated transcription"/>
    <property type="evidence" value="ECO:0007669"/>
    <property type="project" value="InterPro"/>
</dbReference>
<keyword evidence="4" id="KW-0156">Chromatin regulator</keyword>
<dbReference type="GO" id="GO:0006325">
    <property type="term" value="P:chromatin organization"/>
    <property type="evidence" value="ECO:0007669"/>
    <property type="project" value="UniProtKB-KW"/>
</dbReference>
<evidence type="ECO:0000256" key="6">
    <source>
        <dbReference type="ARBA" id="ARBA00023163"/>
    </source>
</evidence>
<feature type="region of interest" description="Disordered" evidence="8">
    <location>
        <begin position="85"/>
        <end position="142"/>
    </location>
</feature>
<evidence type="ECO:0000313" key="12">
    <source>
        <dbReference type="Proteomes" id="UP000807025"/>
    </source>
</evidence>
<dbReference type="AlphaFoldDB" id="A0A9P5ZQG7"/>
<dbReference type="InterPro" id="IPR008676">
    <property type="entry name" value="MRG"/>
</dbReference>
<feature type="domain" description="MSL3 chromodomain-like" evidence="10">
    <location>
        <begin position="9"/>
        <end position="81"/>
    </location>
</feature>
<protein>
    <recommendedName>
        <fullName evidence="3">Chromatin modification-related protein EAF3</fullName>
    </recommendedName>
</protein>
<dbReference type="PANTHER" id="PTHR10880:SF15">
    <property type="entry name" value="MSL COMPLEX SUBUNIT 3"/>
    <property type="match status" value="1"/>
</dbReference>
<dbReference type="InterPro" id="IPR026541">
    <property type="entry name" value="MRG_dom"/>
</dbReference>
<dbReference type="PANTHER" id="PTHR10880">
    <property type="entry name" value="MORTALITY FACTOR 4-LIKE PROTEIN"/>
    <property type="match status" value="1"/>
</dbReference>
<dbReference type="EMBL" id="MU154602">
    <property type="protein sequence ID" value="KAF9492393.1"/>
    <property type="molecule type" value="Genomic_DNA"/>
</dbReference>
<dbReference type="Pfam" id="PF05712">
    <property type="entry name" value="MRG"/>
    <property type="match status" value="1"/>
</dbReference>
<evidence type="ECO:0000256" key="7">
    <source>
        <dbReference type="ARBA" id="ARBA00023242"/>
    </source>
</evidence>
<dbReference type="PROSITE" id="PS51640">
    <property type="entry name" value="MRG"/>
    <property type="match status" value="1"/>
</dbReference>
<keyword evidence="6" id="KW-0804">Transcription</keyword>
<dbReference type="OrthoDB" id="124855at2759"/>
<feature type="compositionally biased region" description="Basic and acidic residues" evidence="8">
    <location>
        <begin position="122"/>
        <end position="142"/>
    </location>
</feature>
<evidence type="ECO:0000313" key="11">
    <source>
        <dbReference type="EMBL" id="KAF9492393.1"/>
    </source>
</evidence>
<accession>A0A9P5ZQG7</accession>
<dbReference type="GO" id="GO:0032221">
    <property type="term" value="C:Rpd3S complex"/>
    <property type="evidence" value="ECO:0007669"/>
    <property type="project" value="TreeGrafter"/>
</dbReference>
<keyword evidence="5" id="KW-0805">Transcription regulation</keyword>
<dbReference type="PIRSF" id="PIRSF038133">
    <property type="entry name" value="HAT_Nua4_EAF3/MRG15"/>
    <property type="match status" value="1"/>
</dbReference>
<dbReference type="InterPro" id="IPR038217">
    <property type="entry name" value="MRG_C_sf"/>
</dbReference>
<dbReference type="GO" id="GO:0035267">
    <property type="term" value="C:NuA4 histone acetyltransferase complex"/>
    <property type="evidence" value="ECO:0007669"/>
    <property type="project" value="TreeGrafter"/>
</dbReference>
<evidence type="ECO:0000256" key="4">
    <source>
        <dbReference type="ARBA" id="ARBA00022853"/>
    </source>
</evidence>
<dbReference type="Proteomes" id="UP000807025">
    <property type="component" value="Unassembled WGS sequence"/>
</dbReference>
<reference evidence="11" key="1">
    <citation type="submission" date="2020-11" db="EMBL/GenBank/DDBJ databases">
        <authorList>
            <consortium name="DOE Joint Genome Institute"/>
            <person name="Ahrendt S."/>
            <person name="Riley R."/>
            <person name="Andreopoulos W."/>
            <person name="Labutti K."/>
            <person name="Pangilinan J."/>
            <person name="Ruiz-Duenas F.J."/>
            <person name="Barrasa J.M."/>
            <person name="Sanchez-Garcia M."/>
            <person name="Camarero S."/>
            <person name="Miyauchi S."/>
            <person name="Serrano A."/>
            <person name="Linde D."/>
            <person name="Babiker R."/>
            <person name="Drula E."/>
            <person name="Ayuso-Fernandez I."/>
            <person name="Pacheco R."/>
            <person name="Padilla G."/>
            <person name="Ferreira P."/>
            <person name="Barriuso J."/>
            <person name="Kellner H."/>
            <person name="Castanera R."/>
            <person name="Alfaro M."/>
            <person name="Ramirez L."/>
            <person name="Pisabarro A.G."/>
            <person name="Kuo A."/>
            <person name="Tritt A."/>
            <person name="Lipzen A."/>
            <person name="He G."/>
            <person name="Yan M."/>
            <person name="Ng V."/>
            <person name="Cullen D."/>
            <person name="Martin F."/>
            <person name="Rosso M.-N."/>
            <person name="Henrissat B."/>
            <person name="Hibbett D."/>
            <person name="Martinez A.T."/>
            <person name="Grigoriev I.V."/>
        </authorList>
    </citation>
    <scope>NUCLEOTIDE SEQUENCE</scope>
    <source>
        <strain evidence="11">ATCC 90797</strain>
    </source>
</reference>
<evidence type="ECO:0000256" key="1">
    <source>
        <dbReference type="ARBA" id="ARBA00004123"/>
    </source>
</evidence>
<evidence type="ECO:0000256" key="5">
    <source>
        <dbReference type="ARBA" id="ARBA00023015"/>
    </source>
</evidence>
<dbReference type="Gene3D" id="1.10.274.30">
    <property type="entry name" value="MRG domain"/>
    <property type="match status" value="1"/>
</dbReference>
<dbReference type="SUPFAM" id="SSF54160">
    <property type="entry name" value="Chromo domain-like"/>
    <property type="match status" value="1"/>
</dbReference>
<feature type="compositionally biased region" description="Low complexity" evidence="8">
    <location>
        <begin position="85"/>
        <end position="97"/>
    </location>
</feature>
<gene>
    <name evidence="11" type="ORF">BDN71DRAFT_1451595</name>
</gene>
<dbReference type="InterPro" id="IPR016197">
    <property type="entry name" value="Chromo-like_dom_sf"/>
</dbReference>
<evidence type="ECO:0000256" key="8">
    <source>
        <dbReference type="SAM" id="MobiDB-lite"/>
    </source>
</evidence>
<evidence type="ECO:0000256" key="3">
    <source>
        <dbReference type="ARBA" id="ARBA00018505"/>
    </source>
</evidence>
<keyword evidence="12" id="KW-1185">Reference proteome</keyword>
<comment type="caution">
    <text evidence="11">The sequence shown here is derived from an EMBL/GenBank/DDBJ whole genome shotgun (WGS) entry which is preliminary data.</text>
</comment>
<sequence length="326" mass="36595">MTSSASPTFAVNERVLCYHGPLIYEAKVLKVDQSEDPASGTILPNYFVHYKGWKQTWDEWVPPHRLLKHNDTNIAIQKTLQSQANATNAAVNASNRAVKSGPSGSHREHHSVGGLGTGSTRVRKDGARGTKRGREEDDASKKPEIKLNVPEVLKVILVDDWEAVTKNNQLVTLPRSPTVVEVLSQFEAYILARPASENAHLTSPSLLLPTIISGLTIYFDRSLGSNLLYRFERPQYAGIRKQYVTGPHIIVGQEKEMSCVYGAEHMLRMLVSLPQMIANSTMDADSVSIIRDYVNELLLYMVKERERLFQHEYESASMQYQNISRS</sequence>
<dbReference type="Gene3D" id="2.30.30.140">
    <property type="match status" value="1"/>
</dbReference>
<evidence type="ECO:0000259" key="9">
    <source>
        <dbReference type="Pfam" id="PF05712"/>
    </source>
</evidence>
<evidence type="ECO:0000256" key="2">
    <source>
        <dbReference type="ARBA" id="ARBA00009093"/>
    </source>
</evidence>